<accession>A0ACA9RNV8</accession>
<sequence>PYSLKLYSGHYANYPELETKLVDWIASIQDKGYAISQYMITKRAKLSQ</sequence>
<evidence type="ECO:0000313" key="1">
    <source>
        <dbReference type="EMBL" id="CAG8801738.1"/>
    </source>
</evidence>
<dbReference type="EMBL" id="CAJVQC010061413">
    <property type="protein sequence ID" value="CAG8801738.1"/>
    <property type="molecule type" value="Genomic_DNA"/>
</dbReference>
<organism evidence="1 2">
    <name type="scientific">Racocetra persica</name>
    <dbReference type="NCBI Taxonomy" id="160502"/>
    <lineage>
        <taxon>Eukaryota</taxon>
        <taxon>Fungi</taxon>
        <taxon>Fungi incertae sedis</taxon>
        <taxon>Mucoromycota</taxon>
        <taxon>Glomeromycotina</taxon>
        <taxon>Glomeromycetes</taxon>
        <taxon>Diversisporales</taxon>
        <taxon>Gigasporaceae</taxon>
        <taxon>Racocetra</taxon>
    </lineage>
</organism>
<evidence type="ECO:0000313" key="2">
    <source>
        <dbReference type="Proteomes" id="UP000789920"/>
    </source>
</evidence>
<feature type="non-terminal residue" evidence="1">
    <location>
        <position position="1"/>
    </location>
</feature>
<comment type="caution">
    <text evidence="1">The sequence shown here is derived from an EMBL/GenBank/DDBJ whole genome shotgun (WGS) entry which is preliminary data.</text>
</comment>
<gene>
    <name evidence="1" type="ORF">RPERSI_LOCUS21172</name>
</gene>
<dbReference type="Proteomes" id="UP000789920">
    <property type="component" value="Unassembled WGS sequence"/>
</dbReference>
<protein>
    <submittedName>
        <fullName evidence="1">30098_t:CDS:1</fullName>
    </submittedName>
</protein>
<reference evidence="1" key="1">
    <citation type="submission" date="2021-06" db="EMBL/GenBank/DDBJ databases">
        <authorList>
            <person name="Kallberg Y."/>
            <person name="Tangrot J."/>
            <person name="Rosling A."/>
        </authorList>
    </citation>
    <scope>NUCLEOTIDE SEQUENCE</scope>
    <source>
        <strain evidence="1">MA461A</strain>
    </source>
</reference>
<keyword evidence="2" id="KW-1185">Reference proteome</keyword>
<proteinExistence type="predicted"/>
<name>A0ACA9RNV8_9GLOM</name>